<reference evidence="1 3" key="1">
    <citation type="submission" date="2019-05" db="EMBL/GenBank/DDBJ databases">
        <title>Mumia sp. nov., isolated from the intestinal contents of plateau pika (Ochotona curzoniae) in the Qinghai-Tibet plateau of China.</title>
        <authorList>
            <person name="Tian Z."/>
        </authorList>
    </citation>
    <scope>NUCLEOTIDE SEQUENCE [LARGE SCALE GENOMIC DNA]</scope>
    <source>
        <strain evidence="3">527</strain>
        <strain evidence="1">Z527</strain>
    </source>
</reference>
<dbReference type="AlphaFoldDB" id="A0A5C4MBQ4"/>
<evidence type="ECO:0000313" key="3">
    <source>
        <dbReference type="Proteomes" id="UP000306740"/>
    </source>
</evidence>
<dbReference type="Proteomes" id="UP000306740">
    <property type="component" value="Unassembled WGS sequence"/>
</dbReference>
<proteinExistence type="predicted"/>
<dbReference type="EMBL" id="VDFR01000140">
    <property type="protein sequence ID" value="TNC36074.1"/>
    <property type="molecule type" value="Genomic_DNA"/>
</dbReference>
<dbReference type="EMBL" id="VDFR01000179">
    <property type="protein sequence ID" value="TNC33017.1"/>
    <property type="molecule type" value="Genomic_DNA"/>
</dbReference>
<dbReference type="RefSeq" id="WP_139088311.1">
    <property type="nucleotide sequence ID" value="NZ_VDFR01000140.1"/>
</dbReference>
<dbReference type="OrthoDB" id="3826327at2"/>
<gene>
    <name evidence="2" type="ORF">FHE65_26430</name>
    <name evidence="1" type="ORF">FHE65_29660</name>
</gene>
<accession>A0A5C4MBQ4</accession>
<evidence type="ECO:0000313" key="1">
    <source>
        <dbReference type="EMBL" id="TNC33017.1"/>
    </source>
</evidence>
<organism evidence="1 3">
    <name type="scientific">Mumia zhuanghuii</name>
    <dbReference type="NCBI Taxonomy" id="2585211"/>
    <lineage>
        <taxon>Bacteria</taxon>
        <taxon>Bacillati</taxon>
        <taxon>Actinomycetota</taxon>
        <taxon>Actinomycetes</taxon>
        <taxon>Propionibacteriales</taxon>
        <taxon>Nocardioidaceae</taxon>
        <taxon>Mumia</taxon>
    </lineage>
</organism>
<name>A0A5C4MBQ4_9ACTN</name>
<protein>
    <submittedName>
        <fullName evidence="1">Polyketide cyclase / dehydrase and lipid transport</fullName>
    </submittedName>
</protein>
<comment type="caution">
    <text evidence="1">The sequence shown here is derived from an EMBL/GenBank/DDBJ whole genome shotgun (WGS) entry which is preliminary data.</text>
</comment>
<sequence length="142" mass="15866">MPAVDVIDQTYAAVPPRALREVLCAEPAWARVLPDLRLDCFEDRGVRGKRWTVSGGLDGTAEVWLEEVGEGTVVHVFLQADPATVPRSERARAALDRAYRIRLKRWVTGVRDRLDAAREVGMPPAHVERQLRGRAEAEDSAR</sequence>
<evidence type="ECO:0000313" key="2">
    <source>
        <dbReference type="EMBL" id="TNC36074.1"/>
    </source>
</evidence>